<dbReference type="GO" id="GO:0003700">
    <property type="term" value="F:DNA-binding transcription factor activity"/>
    <property type="evidence" value="ECO:0007669"/>
    <property type="project" value="TreeGrafter"/>
</dbReference>
<dbReference type="PANTHER" id="PTHR30146:SF109">
    <property type="entry name" value="HTH-TYPE TRANSCRIPTIONAL REGULATOR GALS"/>
    <property type="match status" value="1"/>
</dbReference>
<evidence type="ECO:0000313" key="6">
    <source>
        <dbReference type="Proteomes" id="UP000275925"/>
    </source>
</evidence>
<keyword evidence="1" id="KW-0805">Transcription regulation</keyword>
<evidence type="ECO:0000256" key="2">
    <source>
        <dbReference type="ARBA" id="ARBA00023125"/>
    </source>
</evidence>
<dbReference type="Pfam" id="PF13377">
    <property type="entry name" value="Peripla_BP_3"/>
    <property type="match status" value="1"/>
</dbReference>
<dbReference type="Proteomes" id="UP000275925">
    <property type="component" value="Unassembled WGS sequence"/>
</dbReference>
<organism evidence="5 6">
    <name type="scientific">Candidatus Termititenax persephonae</name>
    <dbReference type="NCBI Taxonomy" id="2218525"/>
    <lineage>
        <taxon>Bacteria</taxon>
        <taxon>Bacillati</taxon>
        <taxon>Candidatus Margulisiibacteriota</taxon>
        <taxon>Candidatus Termititenacia</taxon>
        <taxon>Candidatus Termititenacales</taxon>
        <taxon>Candidatus Termititenacaceae</taxon>
        <taxon>Candidatus Termititenax</taxon>
    </lineage>
</organism>
<keyword evidence="3" id="KW-0804">Transcription</keyword>
<proteinExistence type="predicted"/>
<dbReference type="GO" id="GO:0000976">
    <property type="term" value="F:transcription cis-regulatory region binding"/>
    <property type="evidence" value="ECO:0007669"/>
    <property type="project" value="TreeGrafter"/>
</dbReference>
<dbReference type="InterPro" id="IPR046335">
    <property type="entry name" value="LacI/GalR-like_sensor"/>
</dbReference>
<dbReference type="SUPFAM" id="SSF53822">
    <property type="entry name" value="Periplasmic binding protein-like I"/>
    <property type="match status" value="1"/>
</dbReference>
<comment type="caution">
    <text evidence="5">The sequence shown here is derived from an EMBL/GenBank/DDBJ whole genome shotgun (WGS) entry which is preliminary data.</text>
</comment>
<dbReference type="CDD" id="cd06267">
    <property type="entry name" value="PBP1_LacI_sugar_binding-like"/>
    <property type="match status" value="1"/>
</dbReference>
<name>A0A388TFX5_9BACT</name>
<dbReference type="AlphaFoldDB" id="A0A388TFX5"/>
<sequence>MREKIIQVAQELGYFYNTGITNIGLVFKSFRNHFQDGYYNEIIMCILERASELNLNVRILEGLDIENYEKIYDINGYLIIGNDSAVHIADVEKTQQPFLLVGCTKNGTEKYHRIYADPYQGIVELTEFVCNCRHRRITVINAEPDSLDFTWLRFKKGLDDGLSRCGLSADVLKIVSASHQNIETAEIILNKILSMKPRPTCIICINDRFAYQLYKLLRHYGLQVPRDISLTGSDGLALPGLEFELSTVVDDRQVMGRQAMDFLLSILNNEKGLKKDIILNKKFKVGQSVRRLNK</sequence>
<evidence type="ECO:0000259" key="4">
    <source>
        <dbReference type="Pfam" id="PF13377"/>
    </source>
</evidence>
<evidence type="ECO:0000256" key="3">
    <source>
        <dbReference type="ARBA" id="ARBA00023163"/>
    </source>
</evidence>
<dbReference type="PANTHER" id="PTHR30146">
    <property type="entry name" value="LACI-RELATED TRANSCRIPTIONAL REPRESSOR"/>
    <property type="match status" value="1"/>
</dbReference>
<gene>
    <name evidence="5" type="ORF">NO2_0600</name>
</gene>
<evidence type="ECO:0000256" key="1">
    <source>
        <dbReference type="ARBA" id="ARBA00023015"/>
    </source>
</evidence>
<protein>
    <submittedName>
        <fullName evidence="5">Transcriptional regulators LacI family</fullName>
    </submittedName>
</protein>
<evidence type="ECO:0000313" key="5">
    <source>
        <dbReference type="EMBL" id="GBR75980.1"/>
    </source>
</evidence>
<accession>A0A388TFX5</accession>
<feature type="domain" description="Transcriptional regulator LacI/GalR-like sensor" evidence="4">
    <location>
        <begin position="133"/>
        <end position="289"/>
    </location>
</feature>
<keyword evidence="2" id="KW-0238">DNA-binding</keyword>
<dbReference type="InterPro" id="IPR028082">
    <property type="entry name" value="Peripla_BP_I"/>
</dbReference>
<reference evidence="5 6" key="1">
    <citation type="journal article" date="2019" name="ISME J.">
        <title>Genome analyses of uncultured TG2/ZB3 bacteria in 'Margulisbacteria' specifically attached to ectosymbiotic spirochetes of protists in the termite gut.</title>
        <authorList>
            <person name="Utami Y.D."/>
            <person name="Kuwahara H."/>
            <person name="Igai K."/>
            <person name="Murakami T."/>
            <person name="Sugaya K."/>
            <person name="Morikawa T."/>
            <person name="Nagura Y."/>
            <person name="Yuki M."/>
            <person name="Deevong P."/>
            <person name="Inoue T."/>
            <person name="Kihara K."/>
            <person name="Lo N."/>
            <person name="Yamada A."/>
            <person name="Ohkuma M."/>
            <person name="Hongoh Y."/>
        </authorList>
    </citation>
    <scope>NUCLEOTIDE SEQUENCE [LARGE SCALE GENOMIC DNA]</scope>
    <source>
        <strain evidence="5">NkOx7-02</strain>
    </source>
</reference>
<keyword evidence="6" id="KW-1185">Reference proteome</keyword>
<dbReference type="EMBL" id="BGZO01000012">
    <property type="protein sequence ID" value="GBR75980.1"/>
    <property type="molecule type" value="Genomic_DNA"/>
</dbReference>
<dbReference type="Gene3D" id="3.40.50.2300">
    <property type="match status" value="2"/>
</dbReference>